<name>A0A9P7UWN2_9AGAR</name>
<gene>
    <name evidence="1" type="ORF">E1B28_006707</name>
</gene>
<evidence type="ECO:0008006" key="3">
    <source>
        <dbReference type="Google" id="ProtNLM"/>
    </source>
</evidence>
<proteinExistence type="predicted"/>
<dbReference type="Gene3D" id="3.80.10.10">
    <property type="entry name" value="Ribonuclease Inhibitor"/>
    <property type="match status" value="1"/>
</dbReference>
<keyword evidence="2" id="KW-1185">Reference proteome</keyword>
<dbReference type="GeneID" id="66075783"/>
<dbReference type="EMBL" id="CM032183">
    <property type="protein sequence ID" value="KAG7096025.1"/>
    <property type="molecule type" value="Genomic_DNA"/>
</dbReference>
<evidence type="ECO:0000313" key="2">
    <source>
        <dbReference type="Proteomes" id="UP001049176"/>
    </source>
</evidence>
<dbReference type="AlphaFoldDB" id="A0A9P7UWN2"/>
<dbReference type="RefSeq" id="XP_043012495.1">
    <property type="nucleotide sequence ID" value="XM_043151400.1"/>
</dbReference>
<sequence>MEQTPNEILDLIFLLFVYQHPRHDGTSSFDGLADSEITEGQTWPGVFQFSKGPWVISRVCRKWRMISATFPQLWSHFSLRAADLNPNADGITALTTWLSFSGTFKLSFFIEPDRICNDPQRSRLFELLTEHAERWDKIEFYNSTPDFWSMLHNANVKSRLGSLTSITVHSEEVNVADDAFSGDPTFYQVFLDAPQLHILVNRNHLPCRGLELPWGQLTEYEGSHRVRVDEHLDLLRLTTNIQKCRLEIAYVGDPSPDDQLQPSQTIHLPNLQTLQIRTTWFSDSMRNLPDFVRLLRLPALKTLRIVTEHLSHIPPAFGAFADVLRSSSSELHSLELSSRAVAGIDNLRSEDILDLLKAVPTLRHLCISFGNSGSSCALQDTIIPRLDPKGKSRDDVLVPVLEMLEFRLPSPSAIPMIDLKALARAIHSRSRAPDFESIRNLHITVELGDGHVDHVDNEVLSSFILGPIMEVLDGGEEVEIVIKTRAS</sequence>
<accession>A0A9P7UWN2</accession>
<dbReference type="KEGG" id="more:E1B28_006707"/>
<protein>
    <recommendedName>
        <fullName evidence="3">F-box domain-containing protein</fullName>
    </recommendedName>
</protein>
<dbReference type="Proteomes" id="UP001049176">
    <property type="component" value="Chromosome 3"/>
</dbReference>
<dbReference type="InterPro" id="IPR032675">
    <property type="entry name" value="LRR_dom_sf"/>
</dbReference>
<dbReference type="OrthoDB" id="3071411at2759"/>
<reference evidence="1" key="1">
    <citation type="journal article" date="2021" name="Genome Biol. Evol.">
        <title>The assembled and annotated genome of the fairy-ring fungus Marasmius oreades.</title>
        <authorList>
            <person name="Hiltunen M."/>
            <person name="Ament-Velasquez S.L."/>
            <person name="Johannesson H."/>
        </authorList>
    </citation>
    <scope>NUCLEOTIDE SEQUENCE</scope>
    <source>
        <strain evidence="1">03SP1</strain>
    </source>
</reference>
<dbReference type="SUPFAM" id="SSF52047">
    <property type="entry name" value="RNI-like"/>
    <property type="match status" value="1"/>
</dbReference>
<comment type="caution">
    <text evidence="1">The sequence shown here is derived from an EMBL/GenBank/DDBJ whole genome shotgun (WGS) entry which is preliminary data.</text>
</comment>
<organism evidence="1 2">
    <name type="scientific">Marasmius oreades</name>
    <name type="common">fairy-ring Marasmius</name>
    <dbReference type="NCBI Taxonomy" id="181124"/>
    <lineage>
        <taxon>Eukaryota</taxon>
        <taxon>Fungi</taxon>
        <taxon>Dikarya</taxon>
        <taxon>Basidiomycota</taxon>
        <taxon>Agaricomycotina</taxon>
        <taxon>Agaricomycetes</taxon>
        <taxon>Agaricomycetidae</taxon>
        <taxon>Agaricales</taxon>
        <taxon>Marasmiineae</taxon>
        <taxon>Marasmiaceae</taxon>
        <taxon>Marasmius</taxon>
    </lineage>
</organism>
<evidence type="ECO:0000313" key="1">
    <source>
        <dbReference type="EMBL" id="KAG7096025.1"/>
    </source>
</evidence>